<sequence>MGTAAVVGPAPAATAATHHGVSGCFSWSWDDSGWATTTVYFHNRCRTRHQIEISWDGNAYADMRVNVAPDGKGSRWTTSDGVTAVHDNGPL</sequence>
<dbReference type="Proteomes" id="UP001596174">
    <property type="component" value="Unassembled WGS sequence"/>
</dbReference>
<evidence type="ECO:0000313" key="2">
    <source>
        <dbReference type="EMBL" id="MFC5911283.1"/>
    </source>
</evidence>
<dbReference type="RefSeq" id="WP_380589971.1">
    <property type="nucleotide sequence ID" value="NZ_JBHSQJ010000153.1"/>
</dbReference>
<proteinExistence type="predicted"/>
<reference evidence="3" key="1">
    <citation type="journal article" date="2019" name="Int. J. Syst. Evol. Microbiol.">
        <title>The Global Catalogue of Microorganisms (GCM) 10K type strain sequencing project: providing services to taxonomists for standard genome sequencing and annotation.</title>
        <authorList>
            <consortium name="The Broad Institute Genomics Platform"/>
            <consortium name="The Broad Institute Genome Sequencing Center for Infectious Disease"/>
            <person name="Wu L."/>
            <person name="Ma J."/>
        </authorList>
    </citation>
    <scope>NUCLEOTIDE SEQUENCE [LARGE SCALE GENOMIC DNA]</scope>
    <source>
        <strain evidence="3">JCM 4816</strain>
    </source>
</reference>
<evidence type="ECO:0000256" key="1">
    <source>
        <dbReference type="SAM" id="MobiDB-lite"/>
    </source>
</evidence>
<comment type="caution">
    <text evidence="2">The sequence shown here is derived from an EMBL/GenBank/DDBJ whole genome shotgun (WGS) entry which is preliminary data.</text>
</comment>
<name>A0ABW1GAM4_9ACTN</name>
<gene>
    <name evidence="2" type="ORF">ACFP3V_29265</name>
</gene>
<accession>A0ABW1GAM4</accession>
<evidence type="ECO:0000313" key="3">
    <source>
        <dbReference type="Proteomes" id="UP001596174"/>
    </source>
</evidence>
<feature type="region of interest" description="Disordered" evidence="1">
    <location>
        <begin position="71"/>
        <end position="91"/>
    </location>
</feature>
<organism evidence="2 3">
    <name type="scientific">Streptacidiphilus monticola</name>
    <dbReference type="NCBI Taxonomy" id="2161674"/>
    <lineage>
        <taxon>Bacteria</taxon>
        <taxon>Bacillati</taxon>
        <taxon>Actinomycetota</taxon>
        <taxon>Actinomycetes</taxon>
        <taxon>Kitasatosporales</taxon>
        <taxon>Streptomycetaceae</taxon>
        <taxon>Streptacidiphilus</taxon>
    </lineage>
</organism>
<dbReference type="EMBL" id="JBHSQJ010000153">
    <property type="protein sequence ID" value="MFC5911283.1"/>
    <property type="molecule type" value="Genomic_DNA"/>
</dbReference>
<protein>
    <recommendedName>
        <fullName evidence="4">Secreted protein</fullName>
    </recommendedName>
</protein>
<keyword evidence="3" id="KW-1185">Reference proteome</keyword>
<evidence type="ECO:0008006" key="4">
    <source>
        <dbReference type="Google" id="ProtNLM"/>
    </source>
</evidence>